<dbReference type="SMART" id="SM00987">
    <property type="entry name" value="UreE_C"/>
    <property type="match status" value="1"/>
</dbReference>
<protein>
    <recommendedName>
        <fullName evidence="4">Type-4 uracil-DNA glycosylase</fullName>
        <ecNumber evidence="3">3.2.2.27</ecNumber>
    </recommendedName>
</protein>
<dbReference type="NCBIfam" id="TIGR00758">
    <property type="entry name" value="UDG_fam4"/>
    <property type="match status" value="1"/>
</dbReference>
<organism evidence="13">
    <name type="scientific">viral metagenome</name>
    <dbReference type="NCBI Taxonomy" id="1070528"/>
    <lineage>
        <taxon>unclassified sequences</taxon>
        <taxon>metagenomes</taxon>
        <taxon>organismal metagenomes</taxon>
    </lineage>
</organism>
<evidence type="ECO:0000256" key="5">
    <source>
        <dbReference type="ARBA" id="ARBA00022485"/>
    </source>
</evidence>
<comment type="similarity">
    <text evidence="2">Belongs to the uracil-DNA glycosylase (UDG) superfamily. Type 4 (UDGa) family.</text>
</comment>
<evidence type="ECO:0000256" key="11">
    <source>
        <dbReference type="ARBA" id="ARBA00023204"/>
    </source>
</evidence>
<accession>A0A6M3IEL1</accession>
<evidence type="ECO:0000256" key="10">
    <source>
        <dbReference type="ARBA" id="ARBA00023014"/>
    </source>
</evidence>
<dbReference type="InterPro" id="IPR005273">
    <property type="entry name" value="Ura-DNA_glyco_family4"/>
</dbReference>
<dbReference type="EMBL" id="MT141187">
    <property type="protein sequence ID" value="QJA55879.1"/>
    <property type="molecule type" value="Genomic_DNA"/>
</dbReference>
<keyword evidence="8" id="KW-0378">Hydrolase</keyword>
<dbReference type="AlphaFoldDB" id="A0A6M3IEL1"/>
<dbReference type="InterPro" id="IPR051536">
    <property type="entry name" value="UDG_Type-4/5"/>
</dbReference>
<evidence type="ECO:0000256" key="2">
    <source>
        <dbReference type="ARBA" id="ARBA00006521"/>
    </source>
</evidence>
<keyword evidence="9" id="KW-0408">Iron</keyword>
<keyword evidence="11" id="KW-0234">DNA repair</keyword>
<dbReference type="InterPro" id="IPR036895">
    <property type="entry name" value="Uracil-DNA_glycosylase-like_sf"/>
</dbReference>
<sequence>MQHPLEVINYDCRDCKLYKHRTLVVWGNYNPLAKIVFMGEGPGEDEDLSGFAFVGRSGRLLVKFIKAIGFDTDDVLFLNLTRCRPPNNRNPKKDEIRACSKYLKRQLRCCPNLKVMVCLGRVPWNGITGRSDAVTKNHGKVISKGNLKMLYTYHPSYILRNNTPEVKKDFIRDLRKAFKLAGA</sequence>
<dbReference type="Gene3D" id="3.40.470.10">
    <property type="entry name" value="Uracil-DNA glycosylase-like domain"/>
    <property type="match status" value="1"/>
</dbReference>
<feature type="domain" description="Uracil-DNA glycosylase-like" evidence="12">
    <location>
        <begin position="26"/>
        <end position="175"/>
    </location>
</feature>
<dbReference type="SMART" id="SM00986">
    <property type="entry name" value="UDG"/>
    <property type="match status" value="1"/>
</dbReference>
<dbReference type="CDD" id="cd10030">
    <property type="entry name" value="UDG-F4_TTUDGA_SPO1dp_like"/>
    <property type="match status" value="1"/>
</dbReference>
<dbReference type="SUPFAM" id="SSF52141">
    <property type="entry name" value="Uracil-DNA glycosylase-like"/>
    <property type="match status" value="1"/>
</dbReference>
<name>A0A6M3IEL1_9ZZZZ</name>
<dbReference type="GO" id="GO:0004844">
    <property type="term" value="F:uracil DNA N-glycosylase activity"/>
    <property type="evidence" value="ECO:0007669"/>
    <property type="project" value="UniProtKB-EC"/>
</dbReference>
<dbReference type="GO" id="GO:0046872">
    <property type="term" value="F:metal ion binding"/>
    <property type="evidence" value="ECO:0007669"/>
    <property type="project" value="UniProtKB-KW"/>
</dbReference>
<evidence type="ECO:0000256" key="1">
    <source>
        <dbReference type="ARBA" id="ARBA00001400"/>
    </source>
</evidence>
<proteinExistence type="inferred from homology"/>
<evidence type="ECO:0000256" key="7">
    <source>
        <dbReference type="ARBA" id="ARBA00022763"/>
    </source>
</evidence>
<keyword evidence="7" id="KW-0227">DNA damage</keyword>
<gene>
    <name evidence="13" type="ORF">MM415B01975_0013</name>
</gene>
<evidence type="ECO:0000256" key="9">
    <source>
        <dbReference type="ARBA" id="ARBA00023004"/>
    </source>
</evidence>
<dbReference type="PANTHER" id="PTHR33693">
    <property type="entry name" value="TYPE-5 URACIL-DNA GLYCOSYLASE"/>
    <property type="match status" value="1"/>
</dbReference>
<dbReference type="PANTHER" id="PTHR33693:SF1">
    <property type="entry name" value="TYPE-4 URACIL-DNA GLYCOSYLASE"/>
    <property type="match status" value="1"/>
</dbReference>
<evidence type="ECO:0000256" key="6">
    <source>
        <dbReference type="ARBA" id="ARBA00022723"/>
    </source>
</evidence>
<dbReference type="EC" id="3.2.2.27" evidence="3"/>
<dbReference type="GO" id="GO:0006281">
    <property type="term" value="P:DNA repair"/>
    <property type="evidence" value="ECO:0007669"/>
    <property type="project" value="UniProtKB-KW"/>
</dbReference>
<evidence type="ECO:0000259" key="12">
    <source>
        <dbReference type="SMART" id="SM00986"/>
    </source>
</evidence>
<keyword evidence="10" id="KW-0411">Iron-sulfur</keyword>
<dbReference type="Pfam" id="PF03167">
    <property type="entry name" value="UDG"/>
    <property type="match status" value="1"/>
</dbReference>
<dbReference type="GO" id="GO:0051539">
    <property type="term" value="F:4 iron, 4 sulfur cluster binding"/>
    <property type="evidence" value="ECO:0007669"/>
    <property type="project" value="UniProtKB-KW"/>
</dbReference>
<evidence type="ECO:0000256" key="3">
    <source>
        <dbReference type="ARBA" id="ARBA00012030"/>
    </source>
</evidence>
<dbReference type="InterPro" id="IPR005122">
    <property type="entry name" value="Uracil-DNA_glycosylase-like"/>
</dbReference>
<reference evidence="13" key="1">
    <citation type="submission" date="2020-03" db="EMBL/GenBank/DDBJ databases">
        <title>The deep terrestrial virosphere.</title>
        <authorList>
            <person name="Holmfeldt K."/>
            <person name="Nilsson E."/>
            <person name="Simone D."/>
            <person name="Lopez-Fernandez M."/>
            <person name="Wu X."/>
            <person name="de Brujin I."/>
            <person name="Lundin D."/>
            <person name="Andersson A."/>
            <person name="Bertilsson S."/>
            <person name="Dopson M."/>
        </authorList>
    </citation>
    <scope>NUCLEOTIDE SEQUENCE</scope>
    <source>
        <strain evidence="13">MM415B01975</strain>
    </source>
</reference>
<evidence type="ECO:0000313" key="13">
    <source>
        <dbReference type="EMBL" id="QJA55879.1"/>
    </source>
</evidence>
<evidence type="ECO:0000256" key="8">
    <source>
        <dbReference type="ARBA" id="ARBA00022801"/>
    </source>
</evidence>
<keyword evidence="6" id="KW-0479">Metal-binding</keyword>
<keyword evidence="5" id="KW-0004">4Fe-4S</keyword>
<comment type="catalytic activity">
    <reaction evidence="1">
        <text>Hydrolyzes single-stranded DNA or mismatched double-stranded DNA and polynucleotides, releasing free uracil.</text>
        <dbReference type="EC" id="3.2.2.27"/>
    </reaction>
</comment>
<evidence type="ECO:0000256" key="4">
    <source>
        <dbReference type="ARBA" id="ARBA00019403"/>
    </source>
</evidence>